<dbReference type="AlphaFoldDB" id="A0A7I9VL91"/>
<feature type="domain" description="Rhodanese" evidence="1">
    <location>
        <begin position="1"/>
        <end position="32"/>
    </location>
</feature>
<dbReference type="RefSeq" id="WP_176064663.1">
    <property type="nucleotide sequence ID" value="NZ_BJTG01000004.1"/>
</dbReference>
<accession>A0A7I9VL91</accession>
<gene>
    <name evidence="2" type="ORF">AMYX_19250</name>
</gene>
<name>A0A7I9VL91_9BACT</name>
<dbReference type="EMBL" id="BJTG01000004">
    <property type="protein sequence ID" value="GEJ57184.1"/>
    <property type="molecule type" value="Genomic_DNA"/>
</dbReference>
<organism evidence="2 3">
    <name type="scientific">Anaeromyxobacter diazotrophicus</name>
    <dbReference type="NCBI Taxonomy" id="2590199"/>
    <lineage>
        <taxon>Bacteria</taxon>
        <taxon>Pseudomonadati</taxon>
        <taxon>Myxococcota</taxon>
        <taxon>Myxococcia</taxon>
        <taxon>Myxococcales</taxon>
        <taxon>Cystobacterineae</taxon>
        <taxon>Anaeromyxobacteraceae</taxon>
        <taxon>Anaeromyxobacter</taxon>
    </lineage>
</organism>
<evidence type="ECO:0000313" key="3">
    <source>
        <dbReference type="Proteomes" id="UP000503640"/>
    </source>
</evidence>
<dbReference type="Gene3D" id="3.40.250.10">
    <property type="entry name" value="Rhodanese-like domain"/>
    <property type="match status" value="1"/>
</dbReference>
<comment type="caution">
    <text evidence="2">The sequence shown here is derived from an EMBL/GenBank/DDBJ whole genome shotgun (WGS) entry which is preliminary data.</text>
</comment>
<dbReference type="InterPro" id="IPR001763">
    <property type="entry name" value="Rhodanese-like_dom"/>
</dbReference>
<evidence type="ECO:0000313" key="2">
    <source>
        <dbReference type="EMBL" id="GEJ57184.1"/>
    </source>
</evidence>
<proteinExistence type="predicted"/>
<reference evidence="3" key="1">
    <citation type="journal article" date="2020" name="Appl. Environ. Microbiol.">
        <title>Diazotrophic Anaeromyxobacter Isolates from Soils.</title>
        <authorList>
            <person name="Masuda Y."/>
            <person name="Yamanaka H."/>
            <person name="Xu Z.X."/>
            <person name="Shiratori Y."/>
            <person name="Aono T."/>
            <person name="Amachi S."/>
            <person name="Senoo K."/>
            <person name="Itoh H."/>
        </authorList>
    </citation>
    <scope>NUCLEOTIDE SEQUENCE [LARGE SCALE GENOMIC DNA]</scope>
    <source>
        <strain evidence="3">R267</strain>
    </source>
</reference>
<dbReference type="Proteomes" id="UP000503640">
    <property type="component" value="Unassembled WGS sequence"/>
</dbReference>
<keyword evidence="3" id="KW-1185">Reference proteome</keyword>
<dbReference type="PROSITE" id="PS50206">
    <property type="entry name" value="RHODANESE_3"/>
    <property type="match status" value="1"/>
</dbReference>
<sequence>MALQLRRQGFQQAYALTGGFDAWRQAHLPLEPLRAAEAHETGNQHQPM</sequence>
<dbReference type="InterPro" id="IPR036873">
    <property type="entry name" value="Rhodanese-like_dom_sf"/>
</dbReference>
<protein>
    <recommendedName>
        <fullName evidence="1">Rhodanese domain-containing protein</fullName>
    </recommendedName>
</protein>
<evidence type="ECO:0000259" key="1">
    <source>
        <dbReference type="PROSITE" id="PS50206"/>
    </source>
</evidence>
<dbReference type="SUPFAM" id="SSF52821">
    <property type="entry name" value="Rhodanese/Cell cycle control phosphatase"/>
    <property type="match status" value="1"/>
</dbReference>